<evidence type="ECO:0000256" key="1">
    <source>
        <dbReference type="SAM" id="Phobius"/>
    </source>
</evidence>
<keyword evidence="1" id="KW-0812">Transmembrane</keyword>
<sequence length="103" mass="11609">MEENNTPTNHAAMGITPPQYQAAFATLEHAAFARQIEDIITEAKLEKLKAVKRMANHVPMHKRVEFWATLIGVAALGHGMFVFWVWPYIQANIPVDSPLANHF</sequence>
<reference evidence="2" key="1">
    <citation type="submission" date="2016-03" db="EMBL/GenBank/DDBJ databases">
        <title>Draft genome sequence of Rosellinia necatrix.</title>
        <authorList>
            <person name="Kanematsu S."/>
        </authorList>
    </citation>
    <scope>NUCLEOTIDE SEQUENCE [LARGE SCALE GENOMIC DNA]</scope>
    <source>
        <strain evidence="2">W97</strain>
    </source>
</reference>
<evidence type="ECO:0000313" key="2">
    <source>
        <dbReference type="EMBL" id="GAW26295.1"/>
    </source>
</evidence>
<feature type="transmembrane region" description="Helical" evidence="1">
    <location>
        <begin position="66"/>
        <end position="89"/>
    </location>
</feature>
<gene>
    <name evidence="2" type="ORF">SAMD00023353_2700400</name>
</gene>
<accession>A0A1S8A8P7</accession>
<dbReference type="EMBL" id="DF977472">
    <property type="protein sequence ID" value="GAW26295.1"/>
    <property type="molecule type" value="Genomic_DNA"/>
</dbReference>
<keyword evidence="1" id="KW-0472">Membrane</keyword>
<name>A0A1S8A8P7_ROSNE</name>
<organism evidence="2">
    <name type="scientific">Rosellinia necatrix</name>
    <name type="common">White root-rot fungus</name>
    <dbReference type="NCBI Taxonomy" id="77044"/>
    <lineage>
        <taxon>Eukaryota</taxon>
        <taxon>Fungi</taxon>
        <taxon>Dikarya</taxon>
        <taxon>Ascomycota</taxon>
        <taxon>Pezizomycotina</taxon>
        <taxon>Sordariomycetes</taxon>
        <taxon>Xylariomycetidae</taxon>
        <taxon>Xylariales</taxon>
        <taxon>Xylariaceae</taxon>
        <taxon>Rosellinia</taxon>
    </lineage>
</organism>
<proteinExistence type="predicted"/>
<protein>
    <submittedName>
        <fullName evidence="2">Uncharacterized protein</fullName>
    </submittedName>
</protein>
<evidence type="ECO:0000313" key="3">
    <source>
        <dbReference type="Proteomes" id="UP000054516"/>
    </source>
</evidence>
<keyword evidence="1" id="KW-1133">Transmembrane helix</keyword>
<dbReference type="AlphaFoldDB" id="A0A1S8A8P7"/>
<keyword evidence="3" id="KW-1185">Reference proteome</keyword>
<dbReference type="OrthoDB" id="4735681at2759"/>
<dbReference type="Proteomes" id="UP000054516">
    <property type="component" value="Unassembled WGS sequence"/>
</dbReference>